<dbReference type="Proteomes" id="UP000548326">
    <property type="component" value="Unassembled WGS sequence"/>
</dbReference>
<dbReference type="RefSeq" id="WP_183588065.1">
    <property type="nucleotide sequence ID" value="NZ_JACHCA010000006.1"/>
</dbReference>
<protein>
    <submittedName>
        <fullName evidence="1">Uncharacterized protein</fullName>
    </submittedName>
</protein>
<sequence length="56" mass="6645">MNNTNLCQPNSFDRLKYESQHPVKIMEDHIERALKALHFKLVDDLPMIIWYVTSSL</sequence>
<reference evidence="1 2" key="1">
    <citation type="submission" date="2020-08" db="EMBL/GenBank/DDBJ databases">
        <title>Genomic Encyclopedia of Type Strains, Phase IV (KMG-V): Genome sequencing to study the core and pangenomes of soil and plant-associated prokaryotes.</title>
        <authorList>
            <person name="Whitman W."/>
        </authorList>
    </citation>
    <scope>NUCLEOTIDE SEQUENCE [LARGE SCALE GENOMIC DNA]</scope>
    <source>
        <strain evidence="1 2">MP601</strain>
    </source>
</reference>
<accession>A0A841JBX8</accession>
<dbReference type="AlphaFoldDB" id="A0A841JBX8"/>
<dbReference type="EMBL" id="JACHCA010000006">
    <property type="protein sequence ID" value="MBB6128669.1"/>
    <property type="molecule type" value="Genomic_DNA"/>
</dbReference>
<name>A0A841JBX8_9SPHI</name>
<evidence type="ECO:0000313" key="1">
    <source>
        <dbReference type="EMBL" id="MBB6128669.1"/>
    </source>
</evidence>
<organism evidence="1 2">
    <name type="scientific">Mucilaginibacter lappiensis</name>
    <dbReference type="NCBI Taxonomy" id="354630"/>
    <lineage>
        <taxon>Bacteria</taxon>
        <taxon>Pseudomonadati</taxon>
        <taxon>Bacteroidota</taxon>
        <taxon>Sphingobacteriia</taxon>
        <taxon>Sphingobacteriales</taxon>
        <taxon>Sphingobacteriaceae</taxon>
        <taxon>Mucilaginibacter</taxon>
    </lineage>
</organism>
<evidence type="ECO:0000313" key="2">
    <source>
        <dbReference type="Proteomes" id="UP000548326"/>
    </source>
</evidence>
<proteinExistence type="predicted"/>
<comment type="caution">
    <text evidence="1">The sequence shown here is derived from an EMBL/GenBank/DDBJ whole genome shotgun (WGS) entry which is preliminary data.</text>
</comment>
<gene>
    <name evidence="1" type="ORF">HDF22_002790</name>
</gene>